<dbReference type="GO" id="GO:0005886">
    <property type="term" value="C:plasma membrane"/>
    <property type="evidence" value="ECO:0007669"/>
    <property type="project" value="UniProtKB-SubCell"/>
</dbReference>
<name>A0A9W6W9J5_9ACTN</name>
<evidence type="ECO:0000256" key="4">
    <source>
        <dbReference type="ARBA" id="ARBA00023136"/>
    </source>
</evidence>
<evidence type="ECO:0000256" key="3">
    <source>
        <dbReference type="ARBA" id="ARBA00022989"/>
    </source>
</evidence>
<keyword evidence="3 5" id="KW-1133">Transmembrane helix</keyword>
<evidence type="ECO:0000256" key="5">
    <source>
        <dbReference type="RuleBase" id="RU363032"/>
    </source>
</evidence>
<dbReference type="SUPFAM" id="SSF161098">
    <property type="entry name" value="MetI-like"/>
    <property type="match status" value="1"/>
</dbReference>
<feature type="transmembrane region" description="Helical" evidence="5">
    <location>
        <begin position="37"/>
        <end position="58"/>
    </location>
</feature>
<feature type="transmembrane region" description="Helical" evidence="5">
    <location>
        <begin position="179"/>
        <end position="204"/>
    </location>
</feature>
<reference evidence="7" key="1">
    <citation type="submission" date="2023-03" db="EMBL/GenBank/DDBJ databases">
        <title>Actinorhabdospora filicis NBRC 111898.</title>
        <authorList>
            <person name="Ichikawa N."/>
            <person name="Sato H."/>
            <person name="Tonouchi N."/>
        </authorList>
    </citation>
    <scope>NUCLEOTIDE SEQUENCE</scope>
    <source>
        <strain evidence="7">NBRC 111898</strain>
    </source>
</reference>
<feature type="transmembrane region" description="Helical" evidence="5">
    <location>
        <begin position="134"/>
        <end position="159"/>
    </location>
</feature>
<keyword evidence="8" id="KW-1185">Reference proteome</keyword>
<dbReference type="InterPro" id="IPR000515">
    <property type="entry name" value="MetI-like"/>
</dbReference>
<keyword evidence="4 5" id="KW-0472">Membrane</keyword>
<dbReference type="Pfam" id="PF00528">
    <property type="entry name" value="BPD_transp_1"/>
    <property type="match status" value="1"/>
</dbReference>
<comment type="similarity">
    <text evidence="5">Belongs to the binding-protein-dependent transport system permease family.</text>
</comment>
<accession>A0A9W6W9J5</accession>
<dbReference type="InterPro" id="IPR035906">
    <property type="entry name" value="MetI-like_sf"/>
</dbReference>
<feature type="transmembrane region" description="Helical" evidence="5">
    <location>
        <begin position="224"/>
        <end position="246"/>
    </location>
</feature>
<dbReference type="Proteomes" id="UP001165079">
    <property type="component" value="Unassembled WGS sequence"/>
</dbReference>
<evidence type="ECO:0000313" key="8">
    <source>
        <dbReference type="Proteomes" id="UP001165079"/>
    </source>
</evidence>
<keyword evidence="2 5" id="KW-0812">Transmembrane</keyword>
<comment type="subcellular location">
    <subcellularLocation>
        <location evidence="5">Cell membrane</location>
        <topology evidence="5">Multi-pass membrane protein</topology>
    </subcellularLocation>
    <subcellularLocation>
        <location evidence="1">Membrane</location>
        <topology evidence="1">Multi-pass membrane protein</topology>
    </subcellularLocation>
</comment>
<dbReference type="PANTHER" id="PTHR43376:SF1">
    <property type="entry name" value="OLIGOPEPTIDE TRANSPORT SYSTEM PERMEASE PROTEIN"/>
    <property type="match status" value="1"/>
</dbReference>
<proteinExistence type="inferred from homology"/>
<evidence type="ECO:0000256" key="1">
    <source>
        <dbReference type="ARBA" id="ARBA00004141"/>
    </source>
</evidence>
<dbReference type="PROSITE" id="PS50928">
    <property type="entry name" value="ABC_TM1"/>
    <property type="match status" value="1"/>
</dbReference>
<dbReference type="EMBL" id="BSTX01000001">
    <property type="protein sequence ID" value="GLZ76700.1"/>
    <property type="molecule type" value="Genomic_DNA"/>
</dbReference>
<gene>
    <name evidence="7" type="ORF">Afil01_15070</name>
</gene>
<evidence type="ECO:0000313" key="7">
    <source>
        <dbReference type="EMBL" id="GLZ76700.1"/>
    </source>
</evidence>
<dbReference type="AlphaFoldDB" id="A0A9W6W9J5"/>
<evidence type="ECO:0000256" key="2">
    <source>
        <dbReference type="ARBA" id="ARBA00022692"/>
    </source>
</evidence>
<sequence length="365" mass="39248">MASVSPAAPGVTAKSAGPGNGRSVLSRIWRSYVLRRILRAIFIVWLVATGVFFMVRLLPGNPVDVYINKQISEYGMSYDAAAAQAAAMFSFDPKTPLWQQYLDYLAGMTHGDFGMSILSPGTSVTDKIASHLPWTLFTVGIALLIAVGVGLVLGMLMAYRRGGFLDHAISGLGSLLHAIPNYLMALMIVVFGAVNLGIIDYATIRGNLSPGIHPEFSARFFQDAFYHASLPILTYVLTTVGTWALIMKSSTTQVLGEDYVMVARARGLSDGRIRTAYVGRNAVLPLVAQIATAAGFVVGGAIFVESVFRYEGIGITLFDSVAARDYPVIQGVLLVVTITVVAANLISDLVYSVLDPRIRTGEKED</sequence>
<organism evidence="7 8">
    <name type="scientific">Actinorhabdospora filicis</name>
    <dbReference type="NCBI Taxonomy" id="1785913"/>
    <lineage>
        <taxon>Bacteria</taxon>
        <taxon>Bacillati</taxon>
        <taxon>Actinomycetota</taxon>
        <taxon>Actinomycetes</taxon>
        <taxon>Micromonosporales</taxon>
        <taxon>Micromonosporaceae</taxon>
        <taxon>Actinorhabdospora</taxon>
    </lineage>
</organism>
<feature type="transmembrane region" description="Helical" evidence="5">
    <location>
        <begin position="328"/>
        <end position="354"/>
    </location>
</feature>
<feature type="domain" description="ABC transmembrane type-1" evidence="6">
    <location>
        <begin position="132"/>
        <end position="347"/>
    </location>
</feature>
<dbReference type="CDD" id="cd06261">
    <property type="entry name" value="TM_PBP2"/>
    <property type="match status" value="1"/>
</dbReference>
<keyword evidence="5" id="KW-0813">Transport</keyword>
<evidence type="ECO:0000259" key="6">
    <source>
        <dbReference type="PROSITE" id="PS50928"/>
    </source>
</evidence>
<dbReference type="Gene3D" id="1.10.3720.10">
    <property type="entry name" value="MetI-like"/>
    <property type="match status" value="1"/>
</dbReference>
<feature type="transmembrane region" description="Helical" evidence="5">
    <location>
        <begin position="282"/>
        <end position="308"/>
    </location>
</feature>
<comment type="caution">
    <text evidence="7">The sequence shown here is derived from an EMBL/GenBank/DDBJ whole genome shotgun (WGS) entry which is preliminary data.</text>
</comment>
<dbReference type="PANTHER" id="PTHR43376">
    <property type="entry name" value="OLIGOPEPTIDE TRANSPORT SYSTEM PERMEASE PROTEIN"/>
    <property type="match status" value="1"/>
</dbReference>
<dbReference type="GO" id="GO:0055085">
    <property type="term" value="P:transmembrane transport"/>
    <property type="evidence" value="ECO:0007669"/>
    <property type="project" value="InterPro"/>
</dbReference>
<protein>
    <submittedName>
        <fullName evidence="7">Peptide ABC transporter permease</fullName>
    </submittedName>
</protein>